<dbReference type="PANTHER" id="PTHR36902">
    <property type="entry name" value="ENRICHED IN SURFACE-LABELED PROTEOME PROTEIN 9"/>
    <property type="match status" value="1"/>
</dbReference>
<dbReference type="InterPro" id="IPR058831">
    <property type="entry name" value="LolA-like_dom_2nd"/>
</dbReference>
<comment type="caution">
    <text evidence="3">The sequence shown here is derived from an EMBL/GenBank/DDBJ whole genome shotgun (WGS) entry which is preliminary data.</text>
</comment>
<name>A0AAE1TVN5_9EUCA</name>
<proteinExistence type="predicted"/>
<feature type="transmembrane region" description="Helical" evidence="1">
    <location>
        <begin position="12"/>
        <end position="32"/>
    </location>
</feature>
<organism evidence="3 4">
    <name type="scientific">Petrolisthes manimaculis</name>
    <dbReference type="NCBI Taxonomy" id="1843537"/>
    <lineage>
        <taxon>Eukaryota</taxon>
        <taxon>Metazoa</taxon>
        <taxon>Ecdysozoa</taxon>
        <taxon>Arthropoda</taxon>
        <taxon>Crustacea</taxon>
        <taxon>Multicrustacea</taxon>
        <taxon>Malacostraca</taxon>
        <taxon>Eumalacostraca</taxon>
        <taxon>Eucarida</taxon>
        <taxon>Decapoda</taxon>
        <taxon>Pleocyemata</taxon>
        <taxon>Anomura</taxon>
        <taxon>Galatheoidea</taxon>
        <taxon>Porcellanidae</taxon>
        <taxon>Petrolisthes</taxon>
    </lineage>
</organism>
<dbReference type="Proteomes" id="UP001292094">
    <property type="component" value="Unassembled WGS sequence"/>
</dbReference>
<keyword evidence="1" id="KW-0472">Membrane</keyword>
<keyword evidence="1" id="KW-1133">Transmembrane helix</keyword>
<sequence length="506" mass="56435">MVVRRHGDGGGGGNSMALWGMMVMVVALWGVGTNAEDHPIPKFIETLAGSYSLTVEMSNVIENETYYVEEVHERRLYHDMLSDTQAVKVQKNGSFLTHHFFPEKNEFVEENENGCHSAGEQEGDHFWGWYDIDPAHGSKNFGPSSILRLASYEDAVYESGADDVAGVYVETWQVSLAEGDIVIHYRYSLPTWETPEAGWFSEGGGSLPIEFEVVFADGSLVHKYYVVKFLPWAEGHHLLEPGRGKSCEAMVGVETDAKVPSIPWHFSMSEEIVIEPEIDGVSIGVQHVDKIRMTYASKLSLVALLVTPPITSGHPQSYAIKVIHDFNTGVQYEMYSEFGNCSMGFIPANGFDTHYGGFLGTSGVMMSPNEMFHLDNDYAFVGDGFSRGISGDRWTSTRIDDIPDPMEGGIQTLPKAVLEYDFSQGEEMTPSGDRIRSDLPYRGDLYGYNRSDDHQVVGMLTTNFYDFTVINLVSESEFSVEACYEKRSDDWSFLDVFFPADHGLEA</sequence>
<feature type="domain" description="LolA-like" evidence="2">
    <location>
        <begin position="255"/>
        <end position="484"/>
    </location>
</feature>
<evidence type="ECO:0000256" key="1">
    <source>
        <dbReference type="SAM" id="Phobius"/>
    </source>
</evidence>
<evidence type="ECO:0000313" key="4">
    <source>
        <dbReference type="Proteomes" id="UP001292094"/>
    </source>
</evidence>
<reference evidence="3" key="1">
    <citation type="submission" date="2023-11" db="EMBL/GenBank/DDBJ databases">
        <title>Genome assemblies of two species of porcelain crab, Petrolisthes cinctipes and Petrolisthes manimaculis (Anomura: Porcellanidae).</title>
        <authorList>
            <person name="Angst P."/>
        </authorList>
    </citation>
    <scope>NUCLEOTIDE SEQUENCE</scope>
    <source>
        <strain evidence="3">PB745_02</strain>
        <tissue evidence="3">Gill</tissue>
    </source>
</reference>
<gene>
    <name evidence="3" type="ORF">Pmani_030690</name>
</gene>
<dbReference type="PANTHER" id="PTHR36902:SF1">
    <property type="entry name" value="ENRICHED IN SURFACE-LABELED PROTEOME PROTEIN 9"/>
    <property type="match status" value="1"/>
</dbReference>
<evidence type="ECO:0000313" key="3">
    <source>
        <dbReference type="EMBL" id="KAK4296854.1"/>
    </source>
</evidence>
<evidence type="ECO:0000259" key="2">
    <source>
        <dbReference type="Pfam" id="PF25898"/>
    </source>
</evidence>
<keyword evidence="4" id="KW-1185">Reference proteome</keyword>
<dbReference type="EMBL" id="JAWZYT010003761">
    <property type="protein sequence ID" value="KAK4296854.1"/>
    <property type="molecule type" value="Genomic_DNA"/>
</dbReference>
<accession>A0AAE1TVN5</accession>
<dbReference type="AlphaFoldDB" id="A0AAE1TVN5"/>
<dbReference type="Pfam" id="PF25898">
    <property type="entry name" value="LolA_2nd_metazoa"/>
    <property type="match status" value="1"/>
</dbReference>
<protein>
    <recommendedName>
        <fullName evidence="2">LolA-like domain-containing protein</fullName>
    </recommendedName>
</protein>
<keyword evidence="1" id="KW-0812">Transmembrane</keyword>